<dbReference type="EMBL" id="AK405055">
    <property type="protein sequence ID" value="BAM20458.1"/>
    <property type="molecule type" value="mRNA"/>
</dbReference>
<proteinExistence type="evidence at transcript level"/>
<evidence type="ECO:0000313" key="1">
    <source>
        <dbReference type="EMBL" id="BAM20458.1"/>
    </source>
</evidence>
<name>I4DRB8_PAPPL</name>
<accession>I4DRB8</accession>
<dbReference type="AlphaFoldDB" id="I4DRB8"/>
<reference evidence="1" key="1">
    <citation type="journal article" date="2012" name="BMC Biol.">
        <title>Comprehensive microarray-based analysis for stage-specific larval camouflage pattern-associated genes in the swallowtail butterfly, Papilio xuthus.</title>
        <authorList>
            <person name="Futahashi R."/>
            <person name="Shirataki H."/>
            <person name="Narita T."/>
            <person name="Mita K."/>
            <person name="Fujiwara H."/>
        </authorList>
    </citation>
    <scope>NUCLEOTIDE SEQUENCE</scope>
    <source>
        <tissue evidence="1">Epidermis</tissue>
    </source>
</reference>
<protein>
    <submittedName>
        <fullName evidence="1">Uncharacterized protein</fullName>
    </submittedName>
</protein>
<sequence>MDTIENINYGNSDMSSHWHRPIDCKNYKFAVTQDQSPVRATYFCPSRPAGGESAIRCTIFSNQFCITLERDDKDSFIQAAGAAYRKPRTNTV</sequence>
<organism evidence="1">
    <name type="scientific">Papilio polytes</name>
    <name type="common">Common mormon</name>
    <name type="synonym">Swallowtail butterfly</name>
    <dbReference type="NCBI Taxonomy" id="76194"/>
    <lineage>
        <taxon>Eukaryota</taxon>
        <taxon>Metazoa</taxon>
        <taxon>Ecdysozoa</taxon>
        <taxon>Arthropoda</taxon>
        <taxon>Hexapoda</taxon>
        <taxon>Insecta</taxon>
        <taxon>Pterygota</taxon>
        <taxon>Neoptera</taxon>
        <taxon>Endopterygota</taxon>
        <taxon>Lepidoptera</taxon>
        <taxon>Glossata</taxon>
        <taxon>Ditrysia</taxon>
        <taxon>Papilionoidea</taxon>
        <taxon>Papilionidae</taxon>
        <taxon>Papilioninae</taxon>
        <taxon>Papilio</taxon>
    </lineage>
</organism>